<feature type="region of interest" description="Disordered" evidence="6">
    <location>
        <begin position="303"/>
        <end position="328"/>
    </location>
</feature>
<organism evidence="8 9">
    <name type="scientific">Rhizoctonia solani</name>
    <dbReference type="NCBI Taxonomy" id="456999"/>
    <lineage>
        <taxon>Eukaryota</taxon>
        <taxon>Fungi</taxon>
        <taxon>Dikarya</taxon>
        <taxon>Basidiomycota</taxon>
        <taxon>Agaricomycotina</taxon>
        <taxon>Agaricomycetes</taxon>
        <taxon>Cantharellales</taxon>
        <taxon>Ceratobasidiaceae</taxon>
        <taxon>Rhizoctonia</taxon>
    </lineage>
</organism>
<evidence type="ECO:0000256" key="5">
    <source>
        <dbReference type="SAM" id="Coils"/>
    </source>
</evidence>
<dbReference type="EMBL" id="CAJMWX010000003">
    <property type="protein sequence ID" value="CAE6395932.1"/>
    <property type="molecule type" value="Genomic_DNA"/>
</dbReference>
<feature type="region of interest" description="Disordered" evidence="6">
    <location>
        <begin position="260"/>
        <end position="291"/>
    </location>
</feature>
<sequence>MTAICSICQETLQNTRAIALTQCGHVFCDSCLQQWAERSNPPTRVECPMCRHRHSYPRQTRQLFFEVEQDEAKIFRNEIKNVMNLVERYTGNANSVKGIVDELKKLSDKGKAMDDPSVTRATISGLDAMINHLSKKLAPLRSAEEIEQSLADTIRELDRVVNENNCLKTKHRDLEGKLAAQRSETEARTQMIQSMRQESERALRIEAQLAKMKAEREELKKELNKTREEREIAREKILVLKRKNHNLMTTNESLKTDLNLSLSARPPPSACQSPSPTKRLSRGSVISIQSQSSPESKFVSLVSSDDDEKHKISESSSVQFISDDDDEPAPMFRELKTKIKPVKPIALFKQLPQASTSRPPRSVQKRKLAASAPNTPNTGGLELRNGKTTRLVATGPKRSKKA</sequence>
<dbReference type="PANTHER" id="PTHR23041">
    <property type="entry name" value="RING FINGER DOMAIN-CONTAINING"/>
    <property type="match status" value="1"/>
</dbReference>
<keyword evidence="2 4" id="KW-0863">Zinc-finger</keyword>
<evidence type="ECO:0000256" key="4">
    <source>
        <dbReference type="PROSITE-ProRule" id="PRU00175"/>
    </source>
</evidence>
<dbReference type="AlphaFoldDB" id="A0A8H2WRC7"/>
<feature type="compositionally biased region" description="Polar residues" evidence="6">
    <location>
        <begin position="270"/>
        <end position="291"/>
    </location>
</feature>
<reference evidence="8" key="1">
    <citation type="submission" date="2021-01" db="EMBL/GenBank/DDBJ databases">
        <authorList>
            <person name="Kaushik A."/>
        </authorList>
    </citation>
    <scope>NUCLEOTIDE SEQUENCE</scope>
    <source>
        <strain evidence="8">AG4-R118</strain>
    </source>
</reference>
<evidence type="ECO:0000256" key="2">
    <source>
        <dbReference type="ARBA" id="ARBA00022771"/>
    </source>
</evidence>
<dbReference type="Pfam" id="PF13639">
    <property type="entry name" value="zf-RING_2"/>
    <property type="match status" value="1"/>
</dbReference>
<evidence type="ECO:0000256" key="3">
    <source>
        <dbReference type="ARBA" id="ARBA00022833"/>
    </source>
</evidence>
<dbReference type="SUPFAM" id="SSF57850">
    <property type="entry name" value="RING/U-box"/>
    <property type="match status" value="1"/>
</dbReference>
<dbReference type="Gene3D" id="3.30.40.10">
    <property type="entry name" value="Zinc/RING finger domain, C3HC4 (zinc finger)"/>
    <property type="match status" value="1"/>
</dbReference>
<dbReference type="GO" id="GO:0008270">
    <property type="term" value="F:zinc ion binding"/>
    <property type="evidence" value="ECO:0007669"/>
    <property type="project" value="UniProtKB-KW"/>
</dbReference>
<dbReference type="InterPro" id="IPR017907">
    <property type="entry name" value="Znf_RING_CS"/>
</dbReference>
<proteinExistence type="predicted"/>
<comment type="caution">
    <text evidence="8">The sequence shown here is derived from an EMBL/GenBank/DDBJ whole genome shotgun (WGS) entry which is preliminary data.</text>
</comment>
<evidence type="ECO:0000256" key="1">
    <source>
        <dbReference type="ARBA" id="ARBA00022723"/>
    </source>
</evidence>
<feature type="domain" description="RING-type" evidence="7">
    <location>
        <begin position="5"/>
        <end position="51"/>
    </location>
</feature>
<dbReference type="PROSITE" id="PS00518">
    <property type="entry name" value="ZF_RING_1"/>
    <property type="match status" value="1"/>
</dbReference>
<keyword evidence="3" id="KW-0862">Zinc</keyword>
<keyword evidence="5" id="KW-0175">Coiled coil</keyword>
<dbReference type="InterPro" id="IPR047134">
    <property type="entry name" value="RNF4"/>
</dbReference>
<dbReference type="InterPro" id="IPR013083">
    <property type="entry name" value="Znf_RING/FYVE/PHD"/>
</dbReference>
<feature type="coiled-coil region" evidence="5">
    <location>
        <begin position="143"/>
        <end position="243"/>
    </location>
</feature>
<evidence type="ECO:0000256" key="6">
    <source>
        <dbReference type="SAM" id="MobiDB-lite"/>
    </source>
</evidence>
<keyword evidence="1" id="KW-0479">Metal-binding</keyword>
<dbReference type="Proteomes" id="UP000663888">
    <property type="component" value="Unassembled WGS sequence"/>
</dbReference>
<dbReference type="InterPro" id="IPR001841">
    <property type="entry name" value="Znf_RING"/>
</dbReference>
<dbReference type="SMART" id="SM00184">
    <property type="entry name" value="RING"/>
    <property type="match status" value="1"/>
</dbReference>
<evidence type="ECO:0000259" key="7">
    <source>
        <dbReference type="PROSITE" id="PS50089"/>
    </source>
</evidence>
<accession>A0A8H2WRC7</accession>
<gene>
    <name evidence="8" type="ORF">RDB_LOCUS529</name>
</gene>
<evidence type="ECO:0000313" key="8">
    <source>
        <dbReference type="EMBL" id="CAE6395932.1"/>
    </source>
</evidence>
<feature type="region of interest" description="Disordered" evidence="6">
    <location>
        <begin position="350"/>
        <end position="402"/>
    </location>
</feature>
<dbReference type="PANTHER" id="PTHR23041:SF78">
    <property type="entry name" value="E3 UBIQUITIN-PROTEIN LIGASE RNF4"/>
    <property type="match status" value="1"/>
</dbReference>
<dbReference type="PROSITE" id="PS50089">
    <property type="entry name" value="ZF_RING_2"/>
    <property type="match status" value="1"/>
</dbReference>
<protein>
    <recommendedName>
        <fullName evidence="7">RING-type domain-containing protein</fullName>
    </recommendedName>
</protein>
<evidence type="ECO:0000313" key="9">
    <source>
        <dbReference type="Proteomes" id="UP000663888"/>
    </source>
</evidence>
<name>A0A8H2WRC7_9AGAM</name>